<dbReference type="RefSeq" id="WP_110269334.1">
    <property type="nucleotide sequence ID" value="NZ_CP029289.2"/>
</dbReference>
<organism evidence="5 6">
    <name type="scientific">Acidianus brierleyi</name>
    <dbReference type="NCBI Taxonomy" id="41673"/>
    <lineage>
        <taxon>Archaea</taxon>
        <taxon>Thermoproteota</taxon>
        <taxon>Thermoprotei</taxon>
        <taxon>Sulfolobales</taxon>
        <taxon>Sulfolobaceae</taxon>
        <taxon>Acidianus</taxon>
    </lineage>
</organism>
<protein>
    <recommendedName>
        <fullName evidence="4">D-aminoacyl-tRNA deacylase</fullName>
        <ecNumber evidence="4">3.1.1.96</ecNumber>
    </recommendedName>
</protein>
<evidence type="ECO:0000256" key="2">
    <source>
        <dbReference type="ARBA" id="ARBA00022801"/>
    </source>
</evidence>
<gene>
    <name evidence="4" type="primary">dtdA</name>
    <name evidence="5" type="ORF">DFR85_01325</name>
</gene>
<dbReference type="GO" id="GO:0106026">
    <property type="term" value="F:Gly-tRNA(Ala) deacylase activity"/>
    <property type="evidence" value="ECO:0007669"/>
    <property type="project" value="RHEA"/>
</dbReference>
<keyword evidence="1 4" id="KW-0479">Metal-binding</keyword>
<keyword evidence="6" id="KW-1185">Reference proteome</keyword>
<keyword evidence="3 4" id="KW-0862">Zinc</keyword>
<dbReference type="Gene3D" id="3.40.50.10700">
    <property type="entry name" value="AF0625-like"/>
    <property type="match status" value="1"/>
</dbReference>
<comment type="subunit">
    <text evidence="4">Monomer.</text>
</comment>
<dbReference type="PANTHER" id="PTHR34667">
    <property type="entry name" value="D-AMINOACYL-TRNA DEACYLASE"/>
    <property type="match status" value="1"/>
</dbReference>
<comment type="catalytic activity">
    <reaction evidence="4">
        <text>a D-aminoacyl-tRNA + H2O = a tRNA + a D-alpha-amino acid + H(+)</text>
        <dbReference type="Rhea" id="RHEA:13953"/>
        <dbReference type="Rhea" id="RHEA-COMP:10123"/>
        <dbReference type="Rhea" id="RHEA-COMP:10124"/>
        <dbReference type="ChEBI" id="CHEBI:15377"/>
        <dbReference type="ChEBI" id="CHEBI:15378"/>
        <dbReference type="ChEBI" id="CHEBI:59871"/>
        <dbReference type="ChEBI" id="CHEBI:78442"/>
        <dbReference type="ChEBI" id="CHEBI:79333"/>
        <dbReference type="EC" id="3.1.1.96"/>
    </reaction>
</comment>
<dbReference type="GeneID" id="36830755"/>
<dbReference type="GO" id="GO:0008270">
    <property type="term" value="F:zinc ion binding"/>
    <property type="evidence" value="ECO:0007669"/>
    <property type="project" value="UniProtKB-UniRule"/>
</dbReference>
<reference evidence="5 6" key="1">
    <citation type="submission" date="2018-05" db="EMBL/GenBank/DDBJ databases">
        <title>Complete Genome Sequences of Extremely Thermoacidophilic, Metal-Mobilizing Type-Strain Members of the Archaeal Family Sulfolobaceae: Acidianus brierleyi DSM-1651T, Acidianus sulfidivorans DSM-18786T, Metallosphaera hakonensis DSM-7519T, and Metallosphaera prunae DSM-10039T.</title>
        <authorList>
            <person name="Counts J.A."/>
            <person name="Kelly R.M."/>
        </authorList>
    </citation>
    <scope>NUCLEOTIDE SEQUENCE [LARGE SCALE GENOMIC DNA]</scope>
    <source>
        <strain evidence="5 6">DSM 1651</strain>
    </source>
</reference>
<dbReference type="GO" id="GO:0051499">
    <property type="term" value="F:D-aminoacyl-tRNA deacylase activity"/>
    <property type="evidence" value="ECO:0007669"/>
    <property type="project" value="UniProtKB-UniRule"/>
</dbReference>
<comment type="function">
    <text evidence="4">D-aminoacyl-tRNA deacylase with broad substrate specificity. By recycling D-aminoacyl-tRNA to D-amino acids and free tRNA molecules, this enzyme counteracts the toxicity associated with the formation of D-aminoacyl-tRNA entities in vivo.</text>
</comment>
<comment type="similarity">
    <text evidence="4">Belongs to the DtdA deacylase family.</text>
</comment>
<dbReference type="InterPro" id="IPR007508">
    <property type="entry name" value="DtdA"/>
</dbReference>
<dbReference type="KEGG" id="abri:DFR85_01325"/>
<evidence type="ECO:0000256" key="1">
    <source>
        <dbReference type="ARBA" id="ARBA00022723"/>
    </source>
</evidence>
<dbReference type="GO" id="GO:0019478">
    <property type="term" value="P:D-amino acid catabolic process"/>
    <property type="evidence" value="ECO:0007669"/>
    <property type="project" value="UniProtKB-UniRule"/>
</dbReference>
<dbReference type="EMBL" id="CP029289">
    <property type="protein sequence ID" value="AWR93450.1"/>
    <property type="molecule type" value="Genomic_DNA"/>
</dbReference>
<comment type="catalytic activity">
    <reaction evidence="4">
        <text>glycyl-tRNA(Ala) + H2O = tRNA(Ala) + glycine + H(+)</text>
        <dbReference type="Rhea" id="RHEA:53744"/>
        <dbReference type="Rhea" id="RHEA-COMP:9657"/>
        <dbReference type="Rhea" id="RHEA-COMP:13640"/>
        <dbReference type="ChEBI" id="CHEBI:15377"/>
        <dbReference type="ChEBI" id="CHEBI:15378"/>
        <dbReference type="ChEBI" id="CHEBI:57305"/>
        <dbReference type="ChEBI" id="CHEBI:78442"/>
        <dbReference type="ChEBI" id="CHEBI:78522"/>
        <dbReference type="EC" id="3.1.1.96"/>
    </reaction>
</comment>
<dbReference type="NCBIfam" id="NF003070">
    <property type="entry name" value="PRK03995.1-1"/>
    <property type="match status" value="1"/>
</dbReference>
<dbReference type="OrthoDB" id="9863at2157"/>
<evidence type="ECO:0000256" key="4">
    <source>
        <dbReference type="HAMAP-Rule" id="MF_00562"/>
    </source>
</evidence>
<dbReference type="Proteomes" id="UP000248044">
    <property type="component" value="Chromosome"/>
</dbReference>
<dbReference type="SUPFAM" id="SSF142535">
    <property type="entry name" value="AF0625-like"/>
    <property type="match status" value="1"/>
</dbReference>
<name>A0A2U9IBR7_9CREN</name>
<evidence type="ECO:0000256" key="3">
    <source>
        <dbReference type="ARBA" id="ARBA00022833"/>
    </source>
</evidence>
<evidence type="ECO:0000313" key="6">
    <source>
        <dbReference type="Proteomes" id="UP000248044"/>
    </source>
</evidence>
<dbReference type="PIRSF" id="PIRSF016210">
    <property type="entry name" value="UCP016210"/>
    <property type="match status" value="1"/>
</dbReference>
<dbReference type="HAMAP" id="MF_00562">
    <property type="entry name" value="Deacylase_DtdA"/>
    <property type="match status" value="1"/>
</dbReference>
<keyword evidence="2 4" id="KW-0378">Hydrolase</keyword>
<accession>A0A2U9IBR7</accession>
<dbReference type="Pfam" id="PF04414">
    <property type="entry name" value="tRNA_deacylase"/>
    <property type="match status" value="1"/>
</dbReference>
<dbReference type="InterPro" id="IPR018033">
    <property type="entry name" value="Deacylase_DtdA_archaea"/>
</dbReference>
<comment type="cofactor">
    <cofactor evidence="4">
        <name>Zn(2+)</name>
        <dbReference type="ChEBI" id="CHEBI:29105"/>
    </cofactor>
    <text evidence="4">Binds 2 Zn(2+) ions per subunit.</text>
</comment>
<dbReference type="AlphaFoldDB" id="A0A2U9IBR7"/>
<dbReference type="PANTHER" id="PTHR34667:SF1">
    <property type="entry name" value="D-AMINOACYL-TRNA DEACYLASE"/>
    <property type="match status" value="1"/>
</dbReference>
<proteinExistence type="inferred from homology"/>
<dbReference type="EC" id="3.1.1.96" evidence="4"/>
<dbReference type="Gene3D" id="3.40.630.50">
    <property type="entry name" value="AF0625-like"/>
    <property type="match status" value="1"/>
</dbReference>
<sequence length="235" mass="26578">MNIEIIVSEKDPVGRTAKKLFDFKEVKDDVTDFTYNDADAIVILSRHESSSHIPAFTVHYPGNPSEKAMGGRPKTLGIAFPRLLTSIYREMLKINVNIDKVIEATHHGPTLNKPVVFAEIGSSEEYWENEKLVKELVNSVVNGIDKYQSISCEKIAVGFGGPHYATYFSELAKKYCISHIISKHYLTELDSNIINQVIQNSIDRIDTIIFDSVNRNLRQKIMSSINSNNISIEFR</sequence>
<evidence type="ECO:0000313" key="5">
    <source>
        <dbReference type="EMBL" id="AWR93450.1"/>
    </source>
</evidence>